<organism evidence="5 6">
    <name type="scientific">Parahaliea aestuarii</name>
    <dbReference type="NCBI Taxonomy" id="1852021"/>
    <lineage>
        <taxon>Bacteria</taxon>
        <taxon>Pseudomonadati</taxon>
        <taxon>Pseudomonadota</taxon>
        <taxon>Gammaproteobacteria</taxon>
        <taxon>Cellvibrionales</taxon>
        <taxon>Halieaceae</taxon>
        <taxon>Parahaliea</taxon>
    </lineage>
</organism>
<dbReference type="Proteomes" id="UP000321933">
    <property type="component" value="Unassembled WGS sequence"/>
</dbReference>
<dbReference type="GO" id="GO:0051479">
    <property type="term" value="P:mannosylglycerate biosynthetic process"/>
    <property type="evidence" value="ECO:0007669"/>
    <property type="project" value="InterPro"/>
</dbReference>
<dbReference type="SFLD" id="SFLDG01142">
    <property type="entry name" value="C2.B.2:_Mannosyl-3-phosphoglyc"/>
    <property type="match status" value="1"/>
</dbReference>
<dbReference type="AlphaFoldDB" id="A0A5C8ZPE7"/>
<dbReference type="InterPro" id="IPR006381">
    <property type="entry name" value="HAD-SF-IIB-MPGP"/>
</dbReference>
<keyword evidence="6" id="KW-1185">Reference proteome</keyword>
<name>A0A5C8ZPE7_9GAMM</name>
<dbReference type="InterPro" id="IPR036412">
    <property type="entry name" value="HAD-like_sf"/>
</dbReference>
<comment type="caution">
    <text evidence="5">The sequence shown here is derived from an EMBL/GenBank/DDBJ whole genome shotgun (WGS) entry which is preliminary data.</text>
</comment>
<sequence length="280" mass="31173">MSTPSVTRLVFTDLDGTLLDHYNYSYADAMPRLRALERMGIPVIPVTSKTRAEIEQLRAELRNRHPFVVENGAAVFIPEGYFPQAPAETRLYDGYWVREFAPPRSRWLELLESMDEVYSGEFSSFFRLGTRGIMELTGLPEARARQANQREYSEPVHWIGRESRRQRFQADLEAAGATVLQGGRFLAVSGNTDKGRALRWLRACFSGPVQDLAAGDSGNDCAMLEAAATALLVRSPAHAFPALRRVDGVIQSRAFGPAGWAEGVSRWLDHSAVAGENQEQ</sequence>
<gene>
    <name evidence="5" type="ORF">FVW59_15975</name>
</gene>
<dbReference type="InterPro" id="IPR006380">
    <property type="entry name" value="SPP-like_dom"/>
</dbReference>
<dbReference type="GO" id="GO:0005829">
    <property type="term" value="C:cytosol"/>
    <property type="evidence" value="ECO:0007669"/>
    <property type="project" value="TreeGrafter"/>
</dbReference>
<dbReference type="RefSeq" id="WP_148065357.1">
    <property type="nucleotide sequence ID" value="NZ_VRYZ01000007.1"/>
</dbReference>
<dbReference type="PANTHER" id="PTHR10000">
    <property type="entry name" value="PHOSPHOSERINE PHOSPHATASE"/>
    <property type="match status" value="1"/>
</dbReference>
<dbReference type="OrthoDB" id="193379at2"/>
<protein>
    <submittedName>
        <fullName evidence="5">HAD-IIB family hydrolase</fullName>
    </submittedName>
</protein>
<proteinExistence type="predicted"/>
<dbReference type="InterPro" id="IPR023214">
    <property type="entry name" value="HAD_sf"/>
</dbReference>
<evidence type="ECO:0000256" key="1">
    <source>
        <dbReference type="ARBA" id="ARBA00022723"/>
    </source>
</evidence>
<dbReference type="NCBIfam" id="TIGR01484">
    <property type="entry name" value="HAD-SF-IIB"/>
    <property type="match status" value="1"/>
</dbReference>
<evidence type="ECO:0000313" key="6">
    <source>
        <dbReference type="Proteomes" id="UP000321933"/>
    </source>
</evidence>
<dbReference type="NCBIfam" id="TIGR01486">
    <property type="entry name" value="HAD-SF-IIB-MPGP"/>
    <property type="match status" value="1"/>
</dbReference>
<dbReference type="PANTHER" id="PTHR10000:SF8">
    <property type="entry name" value="HAD SUPERFAMILY HYDROLASE-LIKE, TYPE 3"/>
    <property type="match status" value="1"/>
</dbReference>
<accession>A0A5C8ZPE7</accession>
<dbReference type="Pfam" id="PF08282">
    <property type="entry name" value="Hydrolase_3"/>
    <property type="match status" value="1"/>
</dbReference>
<dbReference type="EMBL" id="VRYZ01000007">
    <property type="protein sequence ID" value="TXS90095.1"/>
    <property type="molecule type" value="Genomic_DNA"/>
</dbReference>
<dbReference type="SFLD" id="SFLDS00003">
    <property type="entry name" value="Haloacid_Dehalogenase"/>
    <property type="match status" value="1"/>
</dbReference>
<reference evidence="5 6" key="1">
    <citation type="submission" date="2019-08" db="EMBL/GenBank/DDBJ databases">
        <title>Parahaliea maris sp. nov., isolated from the surface seawater.</title>
        <authorList>
            <person name="Liu Y."/>
        </authorList>
    </citation>
    <scope>NUCLEOTIDE SEQUENCE [LARGE SCALE GENOMIC DNA]</scope>
    <source>
        <strain evidence="5 6">S2-26</strain>
    </source>
</reference>
<dbReference type="InterPro" id="IPR006379">
    <property type="entry name" value="HAD-SF_hydro_IIB"/>
</dbReference>
<dbReference type="Gene3D" id="3.40.50.1000">
    <property type="entry name" value="HAD superfamily/HAD-like"/>
    <property type="match status" value="1"/>
</dbReference>
<dbReference type="GO" id="GO:0000287">
    <property type="term" value="F:magnesium ion binding"/>
    <property type="evidence" value="ECO:0007669"/>
    <property type="project" value="TreeGrafter"/>
</dbReference>
<evidence type="ECO:0000313" key="5">
    <source>
        <dbReference type="EMBL" id="TXS90095.1"/>
    </source>
</evidence>
<evidence type="ECO:0000256" key="2">
    <source>
        <dbReference type="ARBA" id="ARBA00022801"/>
    </source>
</evidence>
<keyword evidence="2 5" id="KW-0378">Hydrolase</keyword>
<dbReference type="SUPFAM" id="SSF56784">
    <property type="entry name" value="HAD-like"/>
    <property type="match status" value="1"/>
</dbReference>
<keyword evidence="1" id="KW-0479">Metal-binding</keyword>
<dbReference type="Pfam" id="PF05116">
    <property type="entry name" value="S6PP"/>
    <property type="match status" value="1"/>
</dbReference>
<evidence type="ECO:0000256" key="3">
    <source>
        <dbReference type="ARBA" id="ARBA00022842"/>
    </source>
</evidence>
<dbReference type="SFLD" id="SFLDG01140">
    <property type="entry name" value="C2.B:_Phosphomannomutase_and_P"/>
    <property type="match status" value="1"/>
</dbReference>
<dbReference type="GO" id="GO:0050531">
    <property type="term" value="F:mannosyl-3-phosphoglycerate phosphatase activity"/>
    <property type="evidence" value="ECO:0007669"/>
    <property type="project" value="InterPro"/>
</dbReference>
<feature type="domain" description="Sucrose phosphatase-like" evidence="4">
    <location>
        <begin position="180"/>
        <end position="266"/>
    </location>
</feature>
<evidence type="ECO:0000259" key="4">
    <source>
        <dbReference type="Pfam" id="PF05116"/>
    </source>
</evidence>
<dbReference type="Gene3D" id="3.30.980.20">
    <property type="entry name" value="Putative mannosyl-3-phosphoglycerate phosphatase, domain 2"/>
    <property type="match status" value="1"/>
</dbReference>
<keyword evidence="3" id="KW-0460">Magnesium</keyword>